<accession>A0A7Z8NT18</accession>
<dbReference type="SMART" id="SM00943">
    <property type="entry name" value="Prim-Pol"/>
    <property type="match status" value="1"/>
</dbReference>
<keyword evidence="3" id="KW-0067">ATP-binding</keyword>
<protein>
    <recommendedName>
        <fullName evidence="5">SF3 helicase domain-containing protein</fullName>
    </recommendedName>
</protein>
<dbReference type="InterPro" id="IPR027417">
    <property type="entry name" value="P-loop_NTPase"/>
</dbReference>
<feature type="region of interest" description="Disordered" evidence="4">
    <location>
        <begin position="816"/>
        <end position="837"/>
    </location>
</feature>
<dbReference type="InterPro" id="IPR006500">
    <property type="entry name" value="Helicase_put_C_phage/plasmid"/>
</dbReference>
<evidence type="ECO:0000313" key="6">
    <source>
        <dbReference type="EMBL" id="TKR27152.1"/>
    </source>
</evidence>
<evidence type="ECO:0000256" key="4">
    <source>
        <dbReference type="SAM" id="MobiDB-lite"/>
    </source>
</evidence>
<dbReference type="PROSITE" id="PS51206">
    <property type="entry name" value="SF3_HELICASE_1"/>
    <property type="match status" value="1"/>
</dbReference>
<dbReference type="Gene3D" id="3.30.720.160">
    <property type="entry name" value="Bifunctional DNA primase/polymerase, N-terminal"/>
    <property type="match status" value="1"/>
</dbReference>
<dbReference type="GO" id="GO:0005524">
    <property type="term" value="F:ATP binding"/>
    <property type="evidence" value="ECO:0007669"/>
    <property type="project" value="UniProtKB-KW"/>
</dbReference>
<dbReference type="InterPro" id="IPR051620">
    <property type="entry name" value="ORF904-like_C"/>
</dbReference>
<comment type="caution">
    <text evidence="6">The sequence shown here is derived from an EMBL/GenBank/DDBJ whole genome shotgun (WGS) entry which is preliminary data.</text>
</comment>
<evidence type="ECO:0000256" key="2">
    <source>
        <dbReference type="ARBA" id="ARBA00022801"/>
    </source>
</evidence>
<dbReference type="RefSeq" id="WP_154728040.1">
    <property type="nucleotide sequence ID" value="NZ_SZYE01000006.1"/>
</dbReference>
<dbReference type="NCBIfam" id="TIGR01613">
    <property type="entry name" value="primase_Cterm"/>
    <property type="match status" value="1"/>
</dbReference>
<feature type="compositionally biased region" description="Low complexity" evidence="4">
    <location>
        <begin position="340"/>
        <end position="377"/>
    </location>
</feature>
<dbReference type="PANTHER" id="PTHR35372">
    <property type="entry name" value="ATP BINDING PROTEIN-RELATED"/>
    <property type="match status" value="1"/>
</dbReference>
<dbReference type="SUPFAM" id="SSF56747">
    <property type="entry name" value="Prim-pol domain"/>
    <property type="match status" value="1"/>
</dbReference>
<dbReference type="Gene3D" id="3.40.50.300">
    <property type="entry name" value="P-loop containing nucleotide triphosphate hydrolases"/>
    <property type="match status" value="1"/>
</dbReference>
<evidence type="ECO:0000256" key="3">
    <source>
        <dbReference type="ARBA" id="ARBA00022840"/>
    </source>
</evidence>
<dbReference type="Pfam" id="PF09250">
    <property type="entry name" value="Prim-Pol"/>
    <property type="match status" value="1"/>
</dbReference>
<dbReference type="InterPro" id="IPR014015">
    <property type="entry name" value="Helicase_SF3_DNA-vir"/>
</dbReference>
<keyword evidence="2" id="KW-0378">Hydrolase</keyword>
<sequence>MSILAAARDLLAHGYSIIPIRTDGSKAPALPSWKYHTRQRATDADLVAWFGEDDPHDLGVVQGSVSGGAELTEIEGRAAARLPELKALADDTGLGDLWTLVTTGWVEMSPSGGFHFHYRVDGMDVPGNLKLARGADKLVLAETRGEGGQVVVAPSRHHASGRPWQRLVGGPATAPVLTAEQRNAFHALLRTVDEQPEPATPPGATWPAAPHDPAAGITPGDDYENRTDWADILTPHGWTLATQRGRTRYWTRPGKTHGFSATTGHADDRDRLFVFTSSTDFTQEMPYTKLGAYAVLEHAGDLSAAARALYADGYGRRAEEARPVEQVDDLAGLIPPTSPPTTKTPTSTHTPTSTTTDTSTPKTPTPAATTTPPTTYTETDDGNALRLVDQHAATIRYVPQRGQWLTWNGHRWTWDEAGHVHELARAIARDLRATDRDSRAHRAKSLSRRGLEAMVAVARTDPRTVTHLADLDARPYELNTPDGVVNLRTGAITTPDPAALHTRSTAVAPNPAAVPARWLAFLADTFAGDPALTTYVQRLLGLSLVGQVLEQVLPFAHGPGANGKTTLIGVVQRLIGIGDDGYSISAPAEMLLATHQQGHPTEIARLAGARLVATSELEDGQRFAEARIKQLTGRDVISGRFMRQDWFSFTPTHTLWLLANHQPAVRAGGPAFWRRLRLLPFEHTVPPEKRVADLEDRLVEDEGPAILAWLIRGAADYFADGLTEPASVRAATDAYATDQDSIGRFVAEQCETGPAGAQHLKVKSGVLRAAYETWCRVEGEEPVTVKAMTTALRTRFDVIPERSNTNRYLAGIRLLDASPDEPDPSPRSDRWTQDGVL</sequence>
<dbReference type="EMBL" id="SZYE01000006">
    <property type="protein sequence ID" value="TKR27152.1"/>
    <property type="molecule type" value="Genomic_DNA"/>
</dbReference>
<dbReference type="InterPro" id="IPR015330">
    <property type="entry name" value="DNA_primase/pol_bifunc_N"/>
</dbReference>
<feature type="domain" description="SF3 helicase" evidence="5">
    <location>
        <begin position="531"/>
        <end position="694"/>
    </location>
</feature>
<dbReference type="AlphaFoldDB" id="A0A7Z8NT18"/>
<dbReference type="PANTHER" id="PTHR35372:SF2">
    <property type="entry name" value="SF3 HELICASE DOMAIN-CONTAINING PROTEIN"/>
    <property type="match status" value="1"/>
</dbReference>
<keyword evidence="1" id="KW-0547">Nucleotide-binding</keyword>
<dbReference type="Proteomes" id="UP000308121">
    <property type="component" value="Unassembled WGS sequence"/>
</dbReference>
<dbReference type="OrthoDB" id="9763644at2"/>
<reference evidence="6 7" key="1">
    <citation type="submission" date="2019-05" db="EMBL/GenBank/DDBJ databases">
        <title>Genome sequence of Cellulomonas hominis strain CS1.</title>
        <authorList>
            <person name="Belmont J."/>
            <person name="Maclea K.S."/>
        </authorList>
    </citation>
    <scope>NUCLEOTIDE SEQUENCE [LARGE SCALE GENOMIC DNA]</scope>
    <source>
        <strain evidence="6 7">CS1</strain>
    </source>
</reference>
<feature type="region of interest" description="Disordered" evidence="4">
    <location>
        <begin position="330"/>
        <end position="380"/>
    </location>
</feature>
<evidence type="ECO:0000313" key="7">
    <source>
        <dbReference type="Proteomes" id="UP000308121"/>
    </source>
</evidence>
<proteinExistence type="predicted"/>
<dbReference type="SMART" id="SM00885">
    <property type="entry name" value="D5_N"/>
    <property type="match status" value="1"/>
</dbReference>
<evidence type="ECO:0000259" key="5">
    <source>
        <dbReference type="PROSITE" id="PS51206"/>
    </source>
</evidence>
<dbReference type="Pfam" id="PF08706">
    <property type="entry name" value="D5_N"/>
    <property type="match status" value="1"/>
</dbReference>
<organism evidence="6 7">
    <name type="scientific">Cellulomonas hominis</name>
    <dbReference type="NCBI Taxonomy" id="156981"/>
    <lineage>
        <taxon>Bacteria</taxon>
        <taxon>Bacillati</taxon>
        <taxon>Actinomycetota</taxon>
        <taxon>Actinomycetes</taxon>
        <taxon>Micrococcales</taxon>
        <taxon>Cellulomonadaceae</taxon>
        <taxon>Cellulomonas</taxon>
    </lineage>
</organism>
<evidence type="ECO:0000256" key="1">
    <source>
        <dbReference type="ARBA" id="ARBA00022741"/>
    </source>
</evidence>
<dbReference type="GO" id="GO:0016787">
    <property type="term" value="F:hydrolase activity"/>
    <property type="evidence" value="ECO:0007669"/>
    <property type="project" value="UniProtKB-KW"/>
</dbReference>
<name>A0A7Z8NT18_9CELL</name>
<dbReference type="InterPro" id="IPR014818">
    <property type="entry name" value="Phage/plasmid_primase_P4_C"/>
</dbReference>
<gene>
    <name evidence="6" type="ORF">FA014_01995</name>
</gene>
<feature type="compositionally biased region" description="Basic and acidic residues" evidence="4">
    <location>
        <begin position="824"/>
        <end position="837"/>
    </location>
</feature>